<feature type="compositionally biased region" description="Low complexity" evidence="1">
    <location>
        <begin position="224"/>
        <end position="243"/>
    </location>
</feature>
<evidence type="ECO:0000313" key="5">
    <source>
        <dbReference type="EMBL" id="GAA1780908.1"/>
    </source>
</evidence>
<feature type="transmembrane region" description="Helical" evidence="2">
    <location>
        <begin position="255"/>
        <end position="277"/>
    </location>
</feature>
<protein>
    <recommendedName>
        <fullName evidence="4">Htaa domain-containing protein</fullName>
    </recommendedName>
</protein>
<evidence type="ECO:0000256" key="1">
    <source>
        <dbReference type="SAM" id="MobiDB-lite"/>
    </source>
</evidence>
<feature type="region of interest" description="Disordered" evidence="1">
    <location>
        <begin position="223"/>
        <end position="243"/>
    </location>
</feature>
<organism evidence="5 6">
    <name type="scientific">Leucobacter iarius</name>
    <dbReference type="NCBI Taxonomy" id="333963"/>
    <lineage>
        <taxon>Bacteria</taxon>
        <taxon>Bacillati</taxon>
        <taxon>Actinomycetota</taxon>
        <taxon>Actinomycetes</taxon>
        <taxon>Micrococcales</taxon>
        <taxon>Microbacteriaceae</taxon>
        <taxon>Leucobacter</taxon>
    </lineage>
</organism>
<dbReference type="RefSeq" id="WP_344029445.1">
    <property type="nucleotide sequence ID" value="NZ_BAAAOB010000001.1"/>
</dbReference>
<comment type="caution">
    <text evidence="5">The sequence shown here is derived from an EMBL/GenBank/DDBJ whole genome shotgun (WGS) entry which is preliminary data.</text>
</comment>
<keyword evidence="6" id="KW-1185">Reference proteome</keyword>
<dbReference type="InterPro" id="IPR007331">
    <property type="entry name" value="Htaa"/>
</dbReference>
<feature type="signal peptide" evidence="3">
    <location>
        <begin position="1"/>
        <end position="33"/>
    </location>
</feature>
<keyword evidence="2" id="KW-1133">Transmembrane helix</keyword>
<proteinExistence type="predicted"/>
<reference evidence="6" key="1">
    <citation type="journal article" date="2019" name="Int. J. Syst. Evol. Microbiol.">
        <title>The Global Catalogue of Microorganisms (GCM) 10K type strain sequencing project: providing services to taxonomists for standard genome sequencing and annotation.</title>
        <authorList>
            <consortium name="The Broad Institute Genomics Platform"/>
            <consortium name="The Broad Institute Genome Sequencing Center for Infectious Disease"/>
            <person name="Wu L."/>
            <person name="Ma J."/>
        </authorList>
    </citation>
    <scope>NUCLEOTIDE SEQUENCE [LARGE SCALE GENOMIC DNA]</scope>
    <source>
        <strain evidence="6">JCM 14736</strain>
    </source>
</reference>
<feature type="domain" description="Htaa" evidence="4">
    <location>
        <begin position="51"/>
        <end position="211"/>
    </location>
</feature>
<dbReference type="Proteomes" id="UP001500851">
    <property type="component" value="Unassembled WGS sequence"/>
</dbReference>
<feature type="chain" id="PRO_5047240091" description="Htaa domain-containing protein" evidence="3">
    <location>
        <begin position="34"/>
        <end position="300"/>
    </location>
</feature>
<evidence type="ECO:0000259" key="4">
    <source>
        <dbReference type="Pfam" id="PF04213"/>
    </source>
</evidence>
<keyword evidence="2" id="KW-0472">Membrane</keyword>
<keyword evidence="3" id="KW-0732">Signal</keyword>
<accession>A0ABP4XLZ5</accession>
<name>A0ABP4XLZ5_9MICO</name>
<sequence>MTQSTRRPLGLRAVLGGTVLALGAMLAVAPAVAQPARADDGGLTACAVQSAEFGWGVKESFRSYISGSIANGKWETSDGASYTTPQFHWKNGTGSVGTDLASGTVSFTGAVHFTGHDGALQFDLANPAIEFSDGSATLLLNIGATDTAQSGAPKSAQVRAGKIDTASLQADGSSFSLKDAKVRLTSEGATAFNGQYGDYVAGDELDPITVTGAVEPGCTLSVGATTPSATPTPSATAQPSTKPAPVVQAEAQIPWVPIAVGGAALVVIGVTVGLLVAGRGKKAAPAAEPATDETPADPQS</sequence>
<evidence type="ECO:0000256" key="2">
    <source>
        <dbReference type="SAM" id="Phobius"/>
    </source>
</evidence>
<dbReference type="EMBL" id="BAAAOB010000001">
    <property type="protein sequence ID" value="GAA1780908.1"/>
    <property type="molecule type" value="Genomic_DNA"/>
</dbReference>
<dbReference type="Pfam" id="PF04213">
    <property type="entry name" value="HtaA"/>
    <property type="match status" value="1"/>
</dbReference>
<keyword evidence="2" id="KW-0812">Transmembrane</keyword>
<evidence type="ECO:0000313" key="6">
    <source>
        <dbReference type="Proteomes" id="UP001500851"/>
    </source>
</evidence>
<gene>
    <name evidence="5" type="ORF">GCM10009768_07290</name>
</gene>
<evidence type="ECO:0000256" key="3">
    <source>
        <dbReference type="SAM" id="SignalP"/>
    </source>
</evidence>